<feature type="transmembrane region" description="Helical" evidence="10">
    <location>
        <begin position="393"/>
        <end position="410"/>
    </location>
</feature>
<keyword evidence="8 10" id="KW-1133">Transmembrane helix</keyword>
<dbReference type="Proteomes" id="UP001209878">
    <property type="component" value="Unassembled WGS sequence"/>
</dbReference>
<evidence type="ECO:0000256" key="9">
    <source>
        <dbReference type="ARBA" id="ARBA00023136"/>
    </source>
</evidence>
<organism evidence="11 12">
    <name type="scientific">Ridgeia piscesae</name>
    <name type="common">Tubeworm</name>
    <dbReference type="NCBI Taxonomy" id="27915"/>
    <lineage>
        <taxon>Eukaryota</taxon>
        <taxon>Metazoa</taxon>
        <taxon>Spiralia</taxon>
        <taxon>Lophotrochozoa</taxon>
        <taxon>Annelida</taxon>
        <taxon>Polychaeta</taxon>
        <taxon>Sedentaria</taxon>
        <taxon>Canalipalpata</taxon>
        <taxon>Sabellida</taxon>
        <taxon>Siboglinidae</taxon>
        <taxon>Ridgeia</taxon>
    </lineage>
</organism>
<dbReference type="GO" id="GO:0005789">
    <property type="term" value="C:endoplasmic reticulum membrane"/>
    <property type="evidence" value="ECO:0007669"/>
    <property type="project" value="UniProtKB-SubCell"/>
</dbReference>
<feature type="transmembrane region" description="Helical" evidence="10">
    <location>
        <begin position="269"/>
        <end position="295"/>
    </location>
</feature>
<evidence type="ECO:0000256" key="6">
    <source>
        <dbReference type="ARBA" id="ARBA00022692"/>
    </source>
</evidence>
<feature type="transmembrane region" description="Helical" evidence="10">
    <location>
        <begin position="153"/>
        <end position="171"/>
    </location>
</feature>
<keyword evidence="4 10" id="KW-0328">Glycosyltransferase</keyword>
<evidence type="ECO:0000256" key="3">
    <source>
        <dbReference type="ARBA" id="ARBA00008715"/>
    </source>
</evidence>
<evidence type="ECO:0000256" key="8">
    <source>
        <dbReference type="ARBA" id="ARBA00022989"/>
    </source>
</evidence>
<dbReference type="GO" id="GO:0006487">
    <property type="term" value="P:protein N-linked glycosylation"/>
    <property type="evidence" value="ECO:0007669"/>
    <property type="project" value="TreeGrafter"/>
</dbReference>
<comment type="pathway">
    <text evidence="2 10">Protein modification; protein glycosylation.</text>
</comment>
<dbReference type="PANTHER" id="PTHR12413">
    <property type="entry name" value="DOLICHYL GLYCOSYLTRANSFERASE"/>
    <property type="match status" value="1"/>
</dbReference>
<dbReference type="InterPro" id="IPR004856">
    <property type="entry name" value="Glyco_trans_ALG6/ALG8"/>
</dbReference>
<dbReference type="Pfam" id="PF03155">
    <property type="entry name" value="Alg6_Alg8"/>
    <property type="match status" value="1"/>
</dbReference>
<keyword evidence="7 10" id="KW-0256">Endoplasmic reticulum</keyword>
<dbReference type="EC" id="2.4.1.-" evidence="10"/>
<feature type="transmembrane region" description="Helical" evidence="10">
    <location>
        <begin position="130"/>
        <end position="147"/>
    </location>
</feature>
<comment type="caution">
    <text evidence="11">The sequence shown here is derived from an EMBL/GenBank/DDBJ whole genome shotgun (WGS) entry which is preliminary data.</text>
</comment>
<proteinExistence type="inferred from homology"/>
<name>A0AAD9JNW1_RIDPI</name>
<keyword evidence="5 10" id="KW-0808">Transferase</keyword>
<protein>
    <recommendedName>
        <fullName evidence="10">Alpha-1,3-glucosyltransferase</fullName>
        <ecNumber evidence="10">2.4.1.-</ecNumber>
    </recommendedName>
</protein>
<feature type="transmembrane region" description="Helical" evidence="10">
    <location>
        <begin position="416"/>
        <end position="434"/>
    </location>
</feature>
<feature type="transmembrane region" description="Helical" evidence="10">
    <location>
        <begin position="315"/>
        <end position="337"/>
    </location>
</feature>
<sequence>MSFWQIAGCITAVKVLLIPSYHSTDFEVHRNWLAITHSLPISKWYYEETSEWTLDYPPLFALFEYLLSQIAQFFDKKMLDVKNLNYASEATVLFQRGSVIATDLLYMYAIQEYCSYCLGGERKKAAFYKTPQFTLAVLLMGNFGLLLVDHIHFQYNGFLFGILLLSITRICQGRIIEGAMWFAVALNFKHIFLYIAPAYFVFLLRNYCFSSNKDGSVRWSSFSMKRFISLGIVVSMVFLLSFGPYIILHQLGQVMTRLFPFKRGLCHAYWAANFWALYNIADKVAAVIGVRVGLVSPGVTQAAMTSGLVQQYDHAVLPSVTPVVTLACTVTSMLPYLIHMWRHPTGPRGFLRGIVLCAFSSFMFGWHVHEKAVLLIIIPLTLLAMTKKTDAQVFVLVSTTGHLALFPLIFTQPETPIKYCMMLFFTILCFVQLGDVFHDHGAWYRLPLLSVMESMYVTGLMAVEVYCSLLHWLFGLQHHLPFLPLMLMSTYCAVGVSYSWLKFYRTCLLDRTVNVVKQD</sequence>
<dbReference type="EMBL" id="JAODUO010001994">
    <property type="protein sequence ID" value="KAK2156182.1"/>
    <property type="molecule type" value="Genomic_DNA"/>
</dbReference>
<evidence type="ECO:0000256" key="5">
    <source>
        <dbReference type="ARBA" id="ARBA00022679"/>
    </source>
</evidence>
<comment type="subcellular location">
    <subcellularLocation>
        <location evidence="1 10">Endoplasmic reticulum membrane</location>
        <topology evidence="1 10">Multi-pass membrane protein</topology>
    </subcellularLocation>
</comment>
<dbReference type="PANTHER" id="PTHR12413:SF2">
    <property type="entry name" value="DOLICHYL PYROPHOSPHATE GLC1MAN9GLCNAC2 ALPHA-1,3-GLUCOSYLTRANSFERASE-RELATED"/>
    <property type="match status" value="1"/>
</dbReference>
<evidence type="ECO:0000256" key="7">
    <source>
        <dbReference type="ARBA" id="ARBA00022824"/>
    </source>
</evidence>
<evidence type="ECO:0000313" key="11">
    <source>
        <dbReference type="EMBL" id="KAK2156182.1"/>
    </source>
</evidence>
<evidence type="ECO:0000256" key="2">
    <source>
        <dbReference type="ARBA" id="ARBA00004922"/>
    </source>
</evidence>
<comment type="similarity">
    <text evidence="3 10">Belongs to the ALG6/ALG8 glucosyltransferase family.</text>
</comment>
<keyword evidence="9 10" id="KW-0472">Membrane</keyword>
<accession>A0AAD9JNW1</accession>
<keyword evidence="12" id="KW-1185">Reference proteome</keyword>
<feature type="transmembrane region" description="Helical" evidence="10">
    <location>
        <begin position="227"/>
        <end position="248"/>
    </location>
</feature>
<dbReference type="AlphaFoldDB" id="A0AAD9JNW1"/>
<evidence type="ECO:0000256" key="4">
    <source>
        <dbReference type="ARBA" id="ARBA00022676"/>
    </source>
</evidence>
<evidence type="ECO:0000313" key="12">
    <source>
        <dbReference type="Proteomes" id="UP001209878"/>
    </source>
</evidence>
<feature type="transmembrane region" description="Helical" evidence="10">
    <location>
        <begin position="480"/>
        <end position="501"/>
    </location>
</feature>
<evidence type="ECO:0000256" key="1">
    <source>
        <dbReference type="ARBA" id="ARBA00004477"/>
    </source>
</evidence>
<gene>
    <name evidence="11" type="ORF">NP493_1996g00021</name>
</gene>
<feature type="transmembrane region" description="Helical" evidence="10">
    <location>
        <begin position="349"/>
        <end position="366"/>
    </location>
</feature>
<reference evidence="11" key="1">
    <citation type="journal article" date="2023" name="Mol. Biol. Evol.">
        <title>Third-Generation Sequencing Reveals the Adaptive Role of the Epigenome in Three Deep-Sea Polychaetes.</title>
        <authorList>
            <person name="Perez M."/>
            <person name="Aroh O."/>
            <person name="Sun Y."/>
            <person name="Lan Y."/>
            <person name="Juniper S.K."/>
            <person name="Young C.R."/>
            <person name="Angers B."/>
            <person name="Qian P.Y."/>
        </authorList>
    </citation>
    <scope>NUCLEOTIDE SEQUENCE</scope>
    <source>
        <strain evidence="11">R07B-5</strain>
    </source>
</reference>
<dbReference type="GO" id="GO:0042283">
    <property type="term" value="F:dolichyl pyrophosphate Glc1Man9GlcNAc2 alpha-1,3-glucosyltransferase activity"/>
    <property type="evidence" value="ECO:0007669"/>
    <property type="project" value="TreeGrafter"/>
</dbReference>
<evidence type="ECO:0000256" key="10">
    <source>
        <dbReference type="RuleBase" id="RU363110"/>
    </source>
</evidence>
<feature type="transmembrane region" description="Helical" evidence="10">
    <location>
        <begin position="191"/>
        <end position="207"/>
    </location>
</feature>
<keyword evidence="6 10" id="KW-0812">Transmembrane</keyword>